<keyword evidence="5" id="KW-0158">Chromosome</keyword>
<dbReference type="FunCoup" id="F7B8L0">
    <property type="interactions" value="1938"/>
</dbReference>
<feature type="region of interest" description="Disordered" evidence="9">
    <location>
        <begin position="313"/>
        <end position="344"/>
    </location>
</feature>
<dbReference type="GO" id="GO:0098505">
    <property type="term" value="F:G-rich strand telomeric DNA binding"/>
    <property type="evidence" value="ECO:0007669"/>
    <property type="project" value="Ensembl"/>
</dbReference>
<gene>
    <name evidence="10" type="primary">CTC1</name>
</gene>
<dbReference type="GO" id="GO:0045740">
    <property type="term" value="P:positive regulation of DNA replication"/>
    <property type="evidence" value="ECO:0000318"/>
    <property type="project" value="GO_Central"/>
</dbReference>
<dbReference type="GO" id="GO:0032211">
    <property type="term" value="P:negative regulation of telomere maintenance via telomerase"/>
    <property type="evidence" value="ECO:0007669"/>
    <property type="project" value="Ensembl"/>
</dbReference>
<keyword evidence="6" id="KW-0779">Telomere</keyword>
<dbReference type="GO" id="GO:1990879">
    <property type="term" value="C:CST complex"/>
    <property type="evidence" value="ECO:0000318"/>
    <property type="project" value="GO_Central"/>
</dbReference>
<dbReference type="AlphaFoldDB" id="F7B8L0"/>
<reference evidence="10 11" key="1">
    <citation type="journal article" date="2008" name="Nature">
        <title>Genome analysis of the platypus reveals unique signatures of evolution.</title>
        <authorList>
            <person name="Warren W.C."/>
            <person name="Hillier L.W."/>
            <person name="Marshall Graves J.A."/>
            <person name="Birney E."/>
            <person name="Ponting C.P."/>
            <person name="Grutzner F."/>
            <person name="Belov K."/>
            <person name="Miller W."/>
            <person name="Clarke L."/>
            <person name="Chinwalla A.T."/>
            <person name="Yang S.P."/>
            <person name="Heger A."/>
            <person name="Locke D.P."/>
            <person name="Miethke P."/>
            <person name="Waters P.D."/>
            <person name="Veyrunes F."/>
            <person name="Fulton L."/>
            <person name="Fulton B."/>
            <person name="Graves T."/>
            <person name="Wallis J."/>
            <person name="Puente X.S."/>
            <person name="Lopez-Otin C."/>
            <person name="Ordonez G.R."/>
            <person name="Eichler E.E."/>
            <person name="Chen L."/>
            <person name="Cheng Z."/>
            <person name="Deakin J.E."/>
            <person name="Alsop A."/>
            <person name="Thompson K."/>
            <person name="Kirby P."/>
            <person name="Papenfuss A.T."/>
            <person name="Wakefield M.J."/>
            <person name="Olender T."/>
            <person name="Lancet D."/>
            <person name="Huttley G.A."/>
            <person name="Smit A.F."/>
            <person name="Pask A."/>
            <person name="Temple-Smith P."/>
            <person name="Batzer M.A."/>
            <person name="Walker J.A."/>
            <person name="Konkel M.K."/>
            <person name="Harris R.S."/>
            <person name="Whittington C.M."/>
            <person name="Wong E.S."/>
            <person name="Gemmell N.J."/>
            <person name="Buschiazzo E."/>
            <person name="Vargas Jentzsch I.M."/>
            <person name="Merkel A."/>
            <person name="Schmitz J."/>
            <person name="Zemann A."/>
            <person name="Churakov G."/>
            <person name="Kriegs J.O."/>
            <person name="Brosius J."/>
            <person name="Murchison E.P."/>
            <person name="Sachidanandam R."/>
            <person name="Smith C."/>
            <person name="Hannon G.J."/>
            <person name="Tsend-Ayush E."/>
            <person name="McMillan D."/>
            <person name="Attenborough R."/>
            <person name="Rens W."/>
            <person name="Ferguson-Smith M."/>
            <person name="Lefevre C.M."/>
            <person name="Sharp J.A."/>
            <person name="Nicholas K.R."/>
            <person name="Ray D.A."/>
            <person name="Kube M."/>
            <person name="Reinhardt R."/>
            <person name="Pringle T.H."/>
            <person name="Taylor J."/>
            <person name="Jones R.C."/>
            <person name="Nixon B."/>
            <person name="Dacheux J.L."/>
            <person name="Niwa H."/>
            <person name="Sekita Y."/>
            <person name="Huang X."/>
            <person name="Stark A."/>
            <person name="Kheradpour P."/>
            <person name="Kellis M."/>
            <person name="Flicek P."/>
            <person name="Chen Y."/>
            <person name="Webber C."/>
            <person name="Hardison R."/>
            <person name="Nelson J."/>
            <person name="Hallsworth-Pepin K."/>
            <person name="Delehaunty K."/>
            <person name="Markovic C."/>
            <person name="Minx P."/>
            <person name="Feng Y."/>
            <person name="Kremitzki C."/>
            <person name="Mitreva M."/>
            <person name="Glasscock J."/>
            <person name="Wylie T."/>
            <person name="Wohldmann P."/>
            <person name="Thiru P."/>
            <person name="Nhan M.N."/>
            <person name="Pohl C.S."/>
            <person name="Smith S.M."/>
            <person name="Hou S."/>
            <person name="Nefedov M."/>
            <person name="de Jong P.J."/>
            <person name="Renfree M.B."/>
            <person name="Mardis E.R."/>
            <person name="Wilson R.K."/>
        </authorList>
    </citation>
    <scope>NUCLEOTIDE SEQUENCE [LARGE SCALE GENOMIC DNA]</scope>
    <source>
        <strain evidence="10 11">Glennie</strain>
    </source>
</reference>
<dbReference type="Pfam" id="PF15489">
    <property type="entry name" value="CTC1"/>
    <property type="match status" value="1"/>
</dbReference>
<dbReference type="GO" id="GO:0003697">
    <property type="term" value="F:single-stranded DNA binding"/>
    <property type="evidence" value="ECO:0000318"/>
    <property type="project" value="GO_Central"/>
</dbReference>
<sequence length="1192" mass="130295">MAAAPASRPEQAWIQAARTFVRETQASADGLSSDQLSELVINCVRATWRPQGTTGDLTLPLSYSFVSVQELQSRQQQPCCSHLAWSSSEYRQWAEESPAEGTPLPRARLLLLGTLTDRGREPQRRTGGLYVKDDSGALLCELLHLDLSWLGRLLLFPSWSFLPRPRGDPRGVGHLELWGAPVPVLPPDPGPTPDPATRVPVLYPEGAARLLRARYRGDRRLNLAGELVRLSALLDPHGTPFFFLTLRGPHPAAVSVPVVVQAPAQLAWYRALQPGHSYVLTDMRVGGFRTSRHRVWAAGPRSRLLPLHPEHLWERDLGEPPPGETPDSPPRPSSPPVKDGPVSSGRAEVTCLLSPLQGTITRVLDAAAGLYELDHQLCLCLAYQPGGRHALRPGTSLELQDIHLFQASASGPLSKPVLAPCFRGCVRLRGFSRLGSGTRAHPGILHLKLLLERGLGLPLYLWLAQALEELANKFCPRLLRLHQLHWAGSGTPGLGERLLGPILDPLAPLGGPARDLHQEILDEPHHCPLQEYSPLQPPCSFPSLASLREEGERRAWASFDPTTLLPPSEATHLASCQLNCSLAWSWFRLLPADFHPPPVLLGILHPSSRVGQLRLWDQSGLLPCLALHGPSQPLTDPRLAGSLVQVKRFQLVVEREIQSNFPSWKELGTPRFIRKQRFYVQFYLDDALIVPLPGPSPGSAGPTGTPQAKCQCPEGPGPRLSRLFLLTSKEALMERNYQPQPGDGPARSHPAFSFHATGRWLEGGWHGEGDTRGPPEPSEGEDQSQKVLLLFLGRSVRWFEFLHPGQVYRLVEPSPSAPGLPEGSSTSLLPRRALELAGCTSCLTVPDNWTLESSEHSGSPLPPTTIANPGIPPLSPSDSLVSFSAEIRSRTRCEPPPHPLKRGHGGLRTRVGSVKLTVWPGPGGPGFPTPLDVYLEMPHPVLPLGLLPGARVLFLRLQRKVSRSHNVYCRFLPSSSLRVLSFPAETGPRSVPCPLELSGSHPGVPRARTSCHVVSVFSLQLRWVCSHCLSLCPQGQCSRMGNPCPTQAAVCQAFARLLVEDGTAEALVTCKDHQVAEALGLDPPEWQALQEMVKGPGKVAVQPAGPGARPEVRLEDGLNLYLQSLCTSPVVLRPVQLTFQLARRPHGGAQPDSPRLQRFQCRELPVHTWVGPRLHLTCVSLREPEAPTLTQP</sequence>
<dbReference type="HOGENOM" id="CLU_346107_0_0_1"/>
<evidence type="ECO:0000256" key="5">
    <source>
        <dbReference type="ARBA" id="ARBA00022454"/>
    </source>
</evidence>
<comment type="similarity">
    <text evidence="3">Belongs to the CTC1 family.</text>
</comment>
<evidence type="ECO:0000256" key="1">
    <source>
        <dbReference type="ARBA" id="ARBA00004123"/>
    </source>
</evidence>
<reference evidence="10" key="2">
    <citation type="submission" date="2025-08" db="UniProtKB">
        <authorList>
            <consortium name="Ensembl"/>
        </authorList>
    </citation>
    <scope>IDENTIFICATION</scope>
    <source>
        <strain evidence="10">Glennie</strain>
    </source>
</reference>
<dbReference type="Proteomes" id="UP000002279">
    <property type="component" value="Chromosome X5"/>
</dbReference>
<proteinExistence type="inferred from homology"/>
<dbReference type="GO" id="GO:0010833">
    <property type="term" value="P:telomere maintenance via telomere lengthening"/>
    <property type="evidence" value="ECO:0000318"/>
    <property type="project" value="GO_Central"/>
</dbReference>
<dbReference type="GO" id="GO:0005829">
    <property type="term" value="C:cytosol"/>
    <property type="evidence" value="ECO:0007669"/>
    <property type="project" value="Ensembl"/>
</dbReference>
<evidence type="ECO:0000256" key="7">
    <source>
        <dbReference type="ARBA" id="ARBA00023125"/>
    </source>
</evidence>
<dbReference type="InterPro" id="IPR029156">
    <property type="entry name" value="CTC1"/>
</dbReference>
<evidence type="ECO:0000313" key="10">
    <source>
        <dbReference type="Ensembl" id="ENSOANP00000024389.2"/>
    </source>
</evidence>
<comment type="subcellular location">
    <subcellularLocation>
        <location evidence="2">Chromosome</location>
        <location evidence="2">Telomere</location>
    </subcellularLocation>
    <subcellularLocation>
        <location evidence="1">Nucleus</location>
    </subcellularLocation>
</comment>
<dbReference type="GO" id="GO:0042162">
    <property type="term" value="F:telomeric DNA binding"/>
    <property type="evidence" value="ECO:0000318"/>
    <property type="project" value="GO_Central"/>
</dbReference>
<dbReference type="STRING" id="9258.ENSOANP00000024389"/>
<dbReference type="InterPro" id="IPR042617">
    <property type="entry name" value="CTC1-like"/>
</dbReference>
<evidence type="ECO:0000256" key="2">
    <source>
        <dbReference type="ARBA" id="ARBA00004574"/>
    </source>
</evidence>
<evidence type="ECO:0000256" key="9">
    <source>
        <dbReference type="SAM" id="MobiDB-lite"/>
    </source>
</evidence>
<evidence type="ECO:0000313" key="11">
    <source>
        <dbReference type="Proteomes" id="UP000002279"/>
    </source>
</evidence>
<organism evidence="10 11">
    <name type="scientific">Ornithorhynchus anatinus</name>
    <name type="common">Duckbill platypus</name>
    <dbReference type="NCBI Taxonomy" id="9258"/>
    <lineage>
        <taxon>Eukaryota</taxon>
        <taxon>Metazoa</taxon>
        <taxon>Chordata</taxon>
        <taxon>Craniata</taxon>
        <taxon>Vertebrata</taxon>
        <taxon>Euteleostomi</taxon>
        <taxon>Mammalia</taxon>
        <taxon>Monotremata</taxon>
        <taxon>Ornithorhynchidae</taxon>
        <taxon>Ornithorhynchus</taxon>
    </lineage>
</organism>
<dbReference type="PANTHER" id="PTHR14865:SF2">
    <property type="entry name" value="CST COMPLEX SUBUNIT CTC1"/>
    <property type="match status" value="1"/>
</dbReference>
<dbReference type="InParanoid" id="F7B8L0"/>
<evidence type="ECO:0000256" key="8">
    <source>
        <dbReference type="ARBA" id="ARBA00023242"/>
    </source>
</evidence>
<evidence type="ECO:0000256" key="3">
    <source>
        <dbReference type="ARBA" id="ARBA00006332"/>
    </source>
</evidence>
<dbReference type="GeneTree" id="ENSGT00390000011553"/>
<reference evidence="10" key="3">
    <citation type="submission" date="2025-09" db="UniProtKB">
        <authorList>
            <consortium name="Ensembl"/>
        </authorList>
    </citation>
    <scope>IDENTIFICATION</scope>
    <source>
        <strain evidence="10">Glennie</strain>
    </source>
</reference>
<dbReference type="Bgee" id="ENSOANG00000015490">
    <property type="expression patterns" value="Expressed in endometrium and 7 other cell types or tissues"/>
</dbReference>
<name>F7B8L0_ORNAN</name>
<feature type="region of interest" description="Disordered" evidence="9">
    <location>
        <begin position="763"/>
        <end position="784"/>
    </location>
</feature>
<dbReference type="Ensembl" id="ENSOANT00000024393.3">
    <property type="protein sequence ID" value="ENSOANP00000024389.2"/>
    <property type="gene ID" value="ENSOANG00000015490.3"/>
</dbReference>
<keyword evidence="11" id="KW-1185">Reference proteome</keyword>
<dbReference type="OMA" id="HTDYTPT"/>
<dbReference type="PANTHER" id="PTHR14865">
    <property type="entry name" value="CST COMPLEX SUBUNIT CTC1"/>
    <property type="match status" value="1"/>
</dbReference>
<dbReference type="eggNOG" id="ENOG502RBD3">
    <property type="taxonomic scope" value="Eukaryota"/>
</dbReference>
<evidence type="ECO:0000256" key="6">
    <source>
        <dbReference type="ARBA" id="ARBA00022895"/>
    </source>
</evidence>
<keyword evidence="8" id="KW-0539">Nucleus</keyword>
<dbReference type="GO" id="GO:0005654">
    <property type="term" value="C:nucleoplasm"/>
    <property type="evidence" value="ECO:0007669"/>
    <property type="project" value="Ensembl"/>
</dbReference>
<evidence type="ECO:0000256" key="4">
    <source>
        <dbReference type="ARBA" id="ARBA00016175"/>
    </source>
</evidence>
<accession>F7B8L0</accession>
<protein>
    <recommendedName>
        <fullName evidence="4">CST complex subunit CTC1</fullName>
    </recommendedName>
</protein>
<feature type="compositionally biased region" description="Pro residues" evidence="9">
    <location>
        <begin position="319"/>
        <end position="335"/>
    </location>
</feature>
<keyword evidence="7" id="KW-0238">DNA-binding</keyword>